<reference evidence="6" key="1">
    <citation type="submission" date="2020-03" db="EMBL/GenBank/DDBJ databases">
        <title>Solimonas marina sp. nov., isolated from deep seawater of the Pacific Ocean.</title>
        <authorList>
            <person name="Liu X."/>
            <person name="Lai Q."/>
            <person name="Sun F."/>
            <person name="Gai Y."/>
            <person name="Li G."/>
            <person name="Shao Z."/>
        </authorList>
    </citation>
    <scope>NUCLEOTIDE SEQUENCE</scope>
    <source>
        <strain evidence="6">C16B3</strain>
    </source>
</reference>
<protein>
    <recommendedName>
        <fullName evidence="8">Glutathione metabolism protein</fullName>
    </recommendedName>
</protein>
<accession>A0A969WB86</accession>
<dbReference type="Gene3D" id="1.20.120.550">
    <property type="entry name" value="Membrane associated eicosanoid/glutathione metabolism-like domain"/>
    <property type="match status" value="1"/>
</dbReference>
<evidence type="ECO:0000256" key="2">
    <source>
        <dbReference type="ARBA" id="ARBA00022692"/>
    </source>
</evidence>
<dbReference type="RefSeq" id="WP_168147521.1">
    <property type="nucleotide sequence ID" value="NZ_JAAVXB010000003.1"/>
</dbReference>
<dbReference type="InterPro" id="IPR023352">
    <property type="entry name" value="MAPEG-like_dom_sf"/>
</dbReference>
<keyword evidence="4 5" id="KW-0472">Membrane</keyword>
<feature type="transmembrane region" description="Helical" evidence="5">
    <location>
        <begin position="104"/>
        <end position="125"/>
    </location>
</feature>
<dbReference type="PANTHER" id="PTHR35814">
    <property type="match status" value="1"/>
</dbReference>
<feature type="transmembrane region" description="Helical" evidence="5">
    <location>
        <begin position="72"/>
        <end position="92"/>
    </location>
</feature>
<evidence type="ECO:0000256" key="1">
    <source>
        <dbReference type="ARBA" id="ARBA00004370"/>
    </source>
</evidence>
<proteinExistence type="predicted"/>
<organism evidence="6 7">
    <name type="scientific">Solimonas marina</name>
    <dbReference type="NCBI Taxonomy" id="2714601"/>
    <lineage>
        <taxon>Bacteria</taxon>
        <taxon>Pseudomonadati</taxon>
        <taxon>Pseudomonadota</taxon>
        <taxon>Gammaproteobacteria</taxon>
        <taxon>Nevskiales</taxon>
        <taxon>Nevskiaceae</taxon>
        <taxon>Solimonas</taxon>
    </lineage>
</organism>
<comment type="caution">
    <text evidence="6">The sequence shown here is derived from an EMBL/GenBank/DDBJ whole genome shotgun (WGS) entry which is preliminary data.</text>
</comment>
<feature type="transmembrane region" description="Helical" evidence="5">
    <location>
        <begin position="6"/>
        <end position="23"/>
    </location>
</feature>
<keyword evidence="3 5" id="KW-1133">Transmembrane helix</keyword>
<evidence type="ECO:0008006" key="8">
    <source>
        <dbReference type="Google" id="ProtNLM"/>
    </source>
</evidence>
<dbReference type="PANTHER" id="PTHR35814:SF1">
    <property type="entry name" value="GLUTATHIONE S-TRANSFERASE-RELATED"/>
    <property type="match status" value="1"/>
</dbReference>
<dbReference type="Pfam" id="PF01124">
    <property type="entry name" value="MAPEG"/>
    <property type="match status" value="1"/>
</dbReference>
<dbReference type="AlphaFoldDB" id="A0A969WB86"/>
<name>A0A969WB86_9GAMM</name>
<evidence type="ECO:0000313" key="6">
    <source>
        <dbReference type="EMBL" id="NKF22291.1"/>
    </source>
</evidence>
<sequence>MMVTPLYAGLLGVWFLVLSVRVVQKRASGISLGDGGDPIMLRRIRGHANFTEYVPLCLLLIGVLELSRASVYVLHALGLMLLIGRLLHGWAFAFSEHFRFGRMWGTALTFLVLLLASLLCAWQGLRVLPLTF</sequence>
<evidence type="ECO:0000256" key="3">
    <source>
        <dbReference type="ARBA" id="ARBA00022989"/>
    </source>
</evidence>
<dbReference type="Proteomes" id="UP000653472">
    <property type="component" value="Unassembled WGS sequence"/>
</dbReference>
<dbReference type="EMBL" id="JAAVXB010000003">
    <property type="protein sequence ID" value="NKF22291.1"/>
    <property type="molecule type" value="Genomic_DNA"/>
</dbReference>
<keyword evidence="7" id="KW-1185">Reference proteome</keyword>
<evidence type="ECO:0000256" key="4">
    <source>
        <dbReference type="ARBA" id="ARBA00023136"/>
    </source>
</evidence>
<dbReference type="SUPFAM" id="SSF161084">
    <property type="entry name" value="MAPEG domain-like"/>
    <property type="match status" value="1"/>
</dbReference>
<evidence type="ECO:0000313" key="7">
    <source>
        <dbReference type="Proteomes" id="UP000653472"/>
    </source>
</evidence>
<dbReference type="InterPro" id="IPR001129">
    <property type="entry name" value="Membr-assoc_MAPEG"/>
</dbReference>
<gene>
    <name evidence="6" type="ORF">G7Y82_08165</name>
</gene>
<comment type="subcellular location">
    <subcellularLocation>
        <location evidence="1">Membrane</location>
    </subcellularLocation>
</comment>
<keyword evidence="2 5" id="KW-0812">Transmembrane</keyword>
<dbReference type="GO" id="GO:0016020">
    <property type="term" value="C:membrane"/>
    <property type="evidence" value="ECO:0007669"/>
    <property type="project" value="UniProtKB-SubCell"/>
</dbReference>
<evidence type="ECO:0000256" key="5">
    <source>
        <dbReference type="SAM" id="Phobius"/>
    </source>
</evidence>